<dbReference type="EMBL" id="CAJOBG010046963">
    <property type="protein sequence ID" value="CAF4456025.1"/>
    <property type="molecule type" value="Genomic_DNA"/>
</dbReference>
<accession>A0A820SNH6</accession>
<gene>
    <name evidence="1" type="ORF">OVN521_LOCUS38155</name>
</gene>
<sequence length="77" mass="9128">MIELLDLPNELLLAMMNKVEPRVLLFCSIIGIGNNRLEQLAIDKCRSIDLTFDYRQSPHEQLMERFYSHVLPYIYKN</sequence>
<keyword evidence="2" id="KW-1185">Reference proteome</keyword>
<proteinExistence type="predicted"/>
<reference evidence="1" key="1">
    <citation type="submission" date="2021-02" db="EMBL/GenBank/DDBJ databases">
        <authorList>
            <person name="Nowell W R."/>
        </authorList>
    </citation>
    <scope>NUCLEOTIDE SEQUENCE</scope>
</reference>
<name>A0A820SNH6_9BILA</name>
<comment type="caution">
    <text evidence="1">The sequence shown here is derived from an EMBL/GenBank/DDBJ whole genome shotgun (WGS) entry which is preliminary data.</text>
</comment>
<evidence type="ECO:0000313" key="1">
    <source>
        <dbReference type="EMBL" id="CAF4456025.1"/>
    </source>
</evidence>
<evidence type="ECO:0000313" key="2">
    <source>
        <dbReference type="Proteomes" id="UP000663866"/>
    </source>
</evidence>
<dbReference type="Proteomes" id="UP000663866">
    <property type="component" value="Unassembled WGS sequence"/>
</dbReference>
<organism evidence="1 2">
    <name type="scientific">Rotaria magnacalcarata</name>
    <dbReference type="NCBI Taxonomy" id="392030"/>
    <lineage>
        <taxon>Eukaryota</taxon>
        <taxon>Metazoa</taxon>
        <taxon>Spiralia</taxon>
        <taxon>Gnathifera</taxon>
        <taxon>Rotifera</taxon>
        <taxon>Eurotatoria</taxon>
        <taxon>Bdelloidea</taxon>
        <taxon>Philodinida</taxon>
        <taxon>Philodinidae</taxon>
        <taxon>Rotaria</taxon>
    </lineage>
</organism>
<feature type="non-terminal residue" evidence="1">
    <location>
        <position position="77"/>
    </location>
</feature>
<protein>
    <submittedName>
        <fullName evidence="1">Uncharacterized protein</fullName>
    </submittedName>
</protein>
<dbReference type="AlphaFoldDB" id="A0A820SNH6"/>